<evidence type="ECO:0000256" key="16">
    <source>
        <dbReference type="RuleBase" id="RU368008"/>
    </source>
</evidence>
<evidence type="ECO:0000256" key="3">
    <source>
        <dbReference type="ARBA" id="ARBA00011245"/>
    </source>
</evidence>
<protein>
    <recommendedName>
        <fullName evidence="16">ADP/ATP translocase</fullName>
    </recommendedName>
    <alternativeName>
        <fullName evidence="16">ADP,ATP carrier protein</fullName>
    </alternativeName>
</protein>
<keyword evidence="5" id="KW-0050">Antiport</keyword>
<feature type="repeat" description="Solcar" evidence="14">
    <location>
        <begin position="246"/>
        <end position="333"/>
    </location>
</feature>
<keyword evidence="18" id="KW-1185">Reference proteome</keyword>
<evidence type="ECO:0000256" key="6">
    <source>
        <dbReference type="ARBA" id="ARBA00022692"/>
    </source>
</evidence>
<feature type="repeat" description="Solcar" evidence="14">
    <location>
        <begin position="139"/>
        <end position="228"/>
    </location>
</feature>
<dbReference type="PANTHER" id="PTHR45635">
    <property type="entry name" value="ADP,ATP CARRIER PROTEIN 1-RELATED-RELATED"/>
    <property type="match status" value="1"/>
</dbReference>
<evidence type="ECO:0000256" key="8">
    <source>
        <dbReference type="ARBA" id="ARBA00022792"/>
    </source>
</evidence>
<dbReference type="Proteomes" id="UP000325440">
    <property type="component" value="Unassembled WGS sequence"/>
</dbReference>
<comment type="similarity">
    <text evidence="2 15">Belongs to the mitochondrial carrier (TC 2.A.29) family.</text>
</comment>
<feature type="repeat" description="Solcar" evidence="14">
    <location>
        <begin position="33"/>
        <end position="126"/>
    </location>
</feature>
<evidence type="ECO:0000313" key="18">
    <source>
        <dbReference type="Proteomes" id="UP000325440"/>
    </source>
</evidence>
<evidence type="ECO:0000256" key="9">
    <source>
        <dbReference type="ARBA" id="ARBA00022989"/>
    </source>
</evidence>
<dbReference type="PROSITE" id="PS50920">
    <property type="entry name" value="SOLCAR"/>
    <property type="match status" value="3"/>
</dbReference>
<dbReference type="EMBL" id="CABPRJ010001427">
    <property type="protein sequence ID" value="VVC35608.1"/>
    <property type="molecule type" value="Genomic_DNA"/>
</dbReference>
<evidence type="ECO:0000256" key="1">
    <source>
        <dbReference type="ARBA" id="ARBA00004448"/>
    </source>
</evidence>
<evidence type="ECO:0000256" key="15">
    <source>
        <dbReference type="RuleBase" id="RU000488"/>
    </source>
</evidence>
<dbReference type="PANTHER" id="PTHR45635:SF14">
    <property type="entry name" value="ADP_ATP TRANSLOCASE"/>
    <property type="match status" value="1"/>
</dbReference>
<dbReference type="Gene3D" id="1.50.40.10">
    <property type="entry name" value="Mitochondrial carrier domain"/>
    <property type="match status" value="1"/>
</dbReference>
<keyword evidence="7" id="KW-0677">Repeat</keyword>
<name>A0A5E4N044_9HEMI</name>
<accession>A0A5E4N044</accession>
<dbReference type="GO" id="GO:1990544">
    <property type="term" value="P:mitochondrial ATP transmembrane transport"/>
    <property type="evidence" value="ECO:0007669"/>
    <property type="project" value="InterPro"/>
</dbReference>
<dbReference type="Pfam" id="PF00153">
    <property type="entry name" value="Mito_carr"/>
    <property type="match status" value="3"/>
</dbReference>
<evidence type="ECO:0000256" key="13">
    <source>
        <dbReference type="ARBA" id="ARBA00045250"/>
    </source>
</evidence>
<comment type="function">
    <text evidence="16">Catalyzes the exchange of ADP and ATP across the membrane.</text>
</comment>
<reference evidence="17 18" key="1">
    <citation type="submission" date="2019-08" db="EMBL/GenBank/DDBJ databases">
        <authorList>
            <person name="Alioto T."/>
            <person name="Alioto T."/>
            <person name="Gomez Garrido J."/>
        </authorList>
    </citation>
    <scope>NUCLEOTIDE SEQUENCE [LARGE SCALE GENOMIC DNA]</scope>
</reference>
<dbReference type="InterPro" id="IPR018108">
    <property type="entry name" value="MCP_transmembrane"/>
</dbReference>
<dbReference type="AlphaFoldDB" id="A0A5E4N044"/>
<dbReference type="PRINTS" id="PR00927">
    <property type="entry name" value="ADPTRNSLCASE"/>
</dbReference>
<proteinExistence type="inferred from homology"/>
<evidence type="ECO:0000256" key="5">
    <source>
        <dbReference type="ARBA" id="ARBA00022449"/>
    </source>
</evidence>
<comment type="function">
    <text evidence="13">ADP:ATP antiporter that mediates import of ADP into the mitochondrial matrix for ATP synthesis, and export of ATP out to fuel the cell. Cycles between the cytoplasmic-open state (c-state) and the matrix-open state (m-state): operates by the alternating access mechanism with a single substrate-binding site intermittently exposed to either the cytosolic (c-state) or matrix (m-state) side of the inner mitochondrial membrane.</text>
</comment>
<dbReference type="InterPro" id="IPR023395">
    <property type="entry name" value="MCP_dom_sf"/>
</dbReference>
<sequence length="348" mass="38853">MANSLSLDDRIDIELYALFLISGKKDKGRSSLHEFGLDAVSSAVATAIARSVVAPFDRVKIISQVHYTSVNGQNNSHYHPGILTTLNQIYREQGLRALWFGNATNILRFVPSQAVMFGLNTFYLKLLLGNIKHKDDGFSHVALSLISGGLSGATTLCIFYPLLFCQTHLAAHVGPLVDREYTGLLDCIQKTVQTRGVRALYTGFAIAANGMVINKAIYFGAYYSFNKTILDHNNSLIFNKEKDAKLPFWIRFATAQVATYLSQLFSYPLDTIGRVLIVQTSQEEKLYQNARDCFSKLWNSQGLSGLYRGMLPNIIRSSGSALILVLHDEFKWILSKTGMLFKNENQDD</sequence>
<dbReference type="GO" id="GO:0005743">
    <property type="term" value="C:mitochondrial inner membrane"/>
    <property type="evidence" value="ECO:0007669"/>
    <property type="project" value="UniProtKB-SubCell"/>
</dbReference>
<keyword evidence="6 14" id="KW-0812">Transmembrane</keyword>
<dbReference type="SUPFAM" id="SSF103506">
    <property type="entry name" value="Mitochondrial carrier"/>
    <property type="match status" value="1"/>
</dbReference>
<gene>
    <name evidence="17" type="ORF">CINCED_3A014257</name>
</gene>
<evidence type="ECO:0000256" key="11">
    <source>
        <dbReference type="ARBA" id="ARBA00023136"/>
    </source>
</evidence>
<evidence type="ECO:0000256" key="14">
    <source>
        <dbReference type="PROSITE-ProRule" id="PRU00282"/>
    </source>
</evidence>
<evidence type="ECO:0000256" key="10">
    <source>
        <dbReference type="ARBA" id="ARBA00023128"/>
    </source>
</evidence>
<keyword evidence="9" id="KW-1133">Transmembrane helix</keyword>
<comment type="catalytic activity">
    <reaction evidence="12">
        <text>ADP(in) + ATP(out) = ADP(out) + ATP(in)</text>
        <dbReference type="Rhea" id="RHEA:34999"/>
        <dbReference type="ChEBI" id="CHEBI:30616"/>
        <dbReference type="ChEBI" id="CHEBI:456216"/>
    </reaction>
    <physiologicalReaction direction="left-to-right" evidence="12">
        <dbReference type="Rhea" id="RHEA:35000"/>
    </physiologicalReaction>
</comment>
<evidence type="ECO:0000256" key="7">
    <source>
        <dbReference type="ARBA" id="ARBA00022737"/>
    </source>
</evidence>
<dbReference type="PRINTS" id="PR00926">
    <property type="entry name" value="MITOCARRIER"/>
</dbReference>
<evidence type="ECO:0000256" key="2">
    <source>
        <dbReference type="ARBA" id="ARBA00006375"/>
    </source>
</evidence>
<comment type="subunit">
    <text evidence="3 16">Monomer.</text>
</comment>
<keyword evidence="4 15" id="KW-0813">Transport</keyword>
<evidence type="ECO:0000256" key="12">
    <source>
        <dbReference type="ARBA" id="ARBA00024143"/>
    </source>
</evidence>
<dbReference type="OrthoDB" id="6703404at2759"/>
<evidence type="ECO:0000256" key="4">
    <source>
        <dbReference type="ARBA" id="ARBA00022448"/>
    </source>
</evidence>
<dbReference type="GO" id="GO:0005471">
    <property type="term" value="F:ATP:ADP antiporter activity"/>
    <property type="evidence" value="ECO:0007669"/>
    <property type="project" value="UniProtKB-UniRule"/>
</dbReference>
<keyword evidence="11 14" id="KW-0472">Membrane</keyword>
<keyword evidence="8" id="KW-0999">Mitochondrion inner membrane</keyword>
<keyword evidence="10" id="KW-0496">Mitochondrion</keyword>
<dbReference type="GO" id="GO:0140021">
    <property type="term" value="P:mitochondrial ADP transmembrane transport"/>
    <property type="evidence" value="ECO:0007669"/>
    <property type="project" value="InterPro"/>
</dbReference>
<evidence type="ECO:0000313" key="17">
    <source>
        <dbReference type="EMBL" id="VVC35608.1"/>
    </source>
</evidence>
<dbReference type="InterPro" id="IPR002113">
    <property type="entry name" value="ADT_euk_type"/>
</dbReference>
<organism evidence="17 18">
    <name type="scientific">Cinara cedri</name>
    <dbReference type="NCBI Taxonomy" id="506608"/>
    <lineage>
        <taxon>Eukaryota</taxon>
        <taxon>Metazoa</taxon>
        <taxon>Ecdysozoa</taxon>
        <taxon>Arthropoda</taxon>
        <taxon>Hexapoda</taxon>
        <taxon>Insecta</taxon>
        <taxon>Pterygota</taxon>
        <taxon>Neoptera</taxon>
        <taxon>Paraneoptera</taxon>
        <taxon>Hemiptera</taxon>
        <taxon>Sternorrhyncha</taxon>
        <taxon>Aphidomorpha</taxon>
        <taxon>Aphidoidea</taxon>
        <taxon>Aphididae</taxon>
        <taxon>Lachninae</taxon>
        <taxon>Cinara</taxon>
    </lineage>
</organism>
<dbReference type="InterPro" id="IPR002067">
    <property type="entry name" value="MCP"/>
</dbReference>
<comment type="subcellular location">
    <subcellularLocation>
        <location evidence="16">Membrane</location>
        <topology evidence="16">Multi-pass membrane protein</topology>
    </subcellularLocation>
    <subcellularLocation>
        <location evidence="1">Mitochondrion inner membrane</location>
        <topology evidence="1">Multi-pass membrane protein</topology>
    </subcellularLocation>
</comment>